<accession>A0A1G9KW67</accession>
<sequence length="192" mass="21758">MRTFSILMLALLLGAASCNKTSSPAELAQLQTQADSLRDSLDHYWQVMMVSDDVKAYNVGRLLQELSYADSADPIALERVRMQQEAILSKRYDRQSMAESAAIDRYDAATDSLLRSAFQLAATTPGFENYKNGADLAREIKQADDSILLYRNEYDEWAKSYNLFLKQHGDDLQVLGEPYTTWQPLPIFELSE</sequence>
<evidence type="ECO:0000313" key="2">
    <source>
        <dbReference type="EMBL" id="SDL53952.1"/>
    </source>
</evidence>
<keyword evidence="3" id="KW-1185">Reference proteome</keyword>
<organism evidence="2 3">
    <name type="scientific">Catalinimonas alkaloidigena</name>
    <dbReference type="NCBI Taxonomy" id="1075417"/>
    <lineage>
        <taxon>Bacteria</taxon>
        <taxon>Pseudomonadati</taxon>
        <taxon>Bacteroidota</taxon>
        <taxon>Cytophagia</taxon>
        <taxon>Cytophagales</taxon>
        <taxon>Catalimonadaceae</taxon>
        <taxon>Catalinimonas</taxon>
    </lineage>
</organism>
<dbReference type="EMBL" id="FNFO01000006">
    <property type="protein sequence ID" value="SDL53952.1"/>
    <property type="molecule type" value="Genomic_DNA"/>
</dbReference>
<feature type="chain" id="PRO_5011540869" description="LemA protein" evidence="1">
    <location>
        <begin position="21"/>
        <end position="192"/>
    </location>
</feature>
<evidence type="ECO:0000256" key="1">
    <source>
        <dbReference type="SAM" id="SignalP"/>
    </source>
</evidence>
<evidence type="ECO:0000313" key="3">
    <source>
        <dbReference type="Proteomes" id="UP000198510"/>
    </source>
</evidence>
<keyword evidence="1" id="KW-0732">Signal</keyword>
<reference evidence="2 3" key="1">
    <citation type="submission" date="2016-10" db="EMBL/GenBank/DDBJ databases">
        <authorList>
            <person name="de Groot N.N."/>
        </authorList>
    </citation>
    <scope>NUCLEOTIDE SEQUENCE [LARGE SCALE GENOMIC DNA]</scope>
    <source>
        <strain evidence="2 3">DSM 25186</strain>
    </source>
</reference>
<dbReference type="AlphaFoldDB" id="A0A1G9KW67"/>
<name>A0A1G9KW67_9BACT</name>
<dbReference type="InterPro" id="IPR023353">
    <property type="entry name" value="LemA-like_dom_sf"/>
</dbReference>
<dbReference type="Proteomes" id="UP000198510">
    <property type="component" value="Unassembled WGS sequence"/>
</dbReference>
<dbReference type="STRING" id="1075417.SAMN05421823_106271"/>
<feature type="signal peptide" evidence="1">
    <location>
        <begin position="1"/>
        <end position="20"/>
    </location>
</feature>
<proteinExistence type="predicted"/>
<evidence type="ECO:0008006" key="4">
    <source>
        <dbReference type="Google" id="ProtNLM"/>
    </source>
</evidence>
<dbReference type="SUPFAM" id="SSF140478">
    <property type="entry name" value="LemA-like"/>
    <property type="match status" value="1"/>
</dbReference>
<dbReference type="OrthoDB" id="892730at2"/>
<gene>
    <name evidence="2" type="ORF">SAMN05421823_106271</name>
</gene>
<protein>
    <recommendedName>
        <fullName evidence="4">LemA protein</fullName>
    </recommendedName>
</protein>
<dbReference type="RefSeq" id="WP_143017341.1">
    <property type="nucleotide sequence ID" value="NZ_FNFO01000006.1"/>
</dbReference>
<dbReference type="PROSITE" id="PS51257">
    <property type="entry name" value="PROKAR_LIPOPROTEIN"/>
    <property type="match status" value="1"/>
</dbReference>